<sequence>MADENKPAHVQIESPKRHWRYLLEIFYAPRRVFNDLANIEVNAWRIPMLLLTALIILAALAGGPARLQHTLMNLEQPPDDFLYWTPEQQNQFAEGQIAMQGPLFTVIFPMIGSLAGLWLGWFLLSSILHLLMTLKGSRQSREAYLNFVAWAAVPFALRSLVQSVALLSTRQVINYPGLSGLISQQAGGWRVYLGLVLELVDLYGIWFVILLLVGSPIISDLKTSKAISTALIALLIFIVLALIPGIVRTQLGGLGAVRPFIYF</sequence>
<organism evidence="7 8">
    <name type="scientific">Candidatus Brevifilum fermentans</name>
    <dbReference type="NCBI Taxonomy" id="1986204"/>
    <lineage>
        <taxon>Bacteria</taxon>
        <taxon>Bacillati</taxon>
        <taxon>Chloroflexota</taxon>
        <taxon>Anaerolineae</taxon>
        <taxon>Anaerolineales</taxon>
        <taxon>Anaerolineaceae</taxon>
        <taxon>Candidatus Brevifilum</taxon>
    </lineage>
</organism>
<dbReference type="Proteomes" id="UP000195514">
    <property type="component" value="Chromosome I"/>
</dbReference>
<feature type="domain" description="Yip1" evidence="6">
    <location>
        <begin position="24"/>
        <end position="241"/>
    </location>
</feature>
<dbReference type="KEGG" id="abat:CFX1CAM_2079"/>
<protein>
    <recommendedName>
        <fullName evidence="6">Yip1 domain-containing protein</fullName>
    </recommendedName>
</protein>
<reference evidence="8" key="1">
    <citation type="submission" date="2017-05" db="EMBL/GenBank/DDBJ databases">
        <authorList>
            <person name="Kirkegaard R."/>
            <person name="Mcilroy J S."/>
        </authorList>
    </citation>
    <scope>NUCLEOTIDE SEQUENCE [LARGE SCALE GENOMIC DNA]</scope>
</reference>
<name>A0A1Y6K6A8_9CHLR</name>
<dbReference type="EMBL" id="LT859958">
    <property type="protein sequence ID" value="SMX55144.1"/>
    <property type="molecule type" value="Genomic_DNA"/>
</dbReference>
<evidence type="ECO:0000256" key="3">
    <source>
        <dbReference type="ARBA" id="ARBA00022989"/>
    </source>
</evidence>
<evidence type="ECO:0000259" key="6">
    <source>
        <dbReference type="Pfam" id="PF04893"/>
    </source>
</evidence>
<dbReference type="OrthoDB" id="163371at2"/>
<dbReference type="GO" id="GO:0016020">
    <property type="term" value="C:membrane"/>
    <property type="evidence" value="ECO:0007669"/>
    <property type="project" value="UniProtKB-SubCell"/>
</dbReference>
<evidence type="ECO:0000256" key="1">
    <source>
        <dbReference type="ARBA" id="ARBA00004141"/>
    </source>
</evidence>
<gene>
    <name evidence="7" type="ORF">CFX1CAM_2079</name>
</gene>
<evidence type="ECO:0000313" key="7">
    <source>
        <dbReference type="EMBL" id="SMX55144.1"/>
    </source>
</evidence>
<feature type="transmembrane region" description="Helical" evidence="5">
    <location>
        <begin position="143"/>
        <end position="169"/>
    </location>
</feature>
<comment type="subcellular location">
    <subcellularLocation>
        <location evidence="1">Membrane</location>
        <topology evidence="1">Multi-pass membrane protein</topology>
    </subcellularLocation>
</comment>
<feature type="transmembrane region" description="Helical" evidence="5">
    <location>
        <begin position="226"/>
        <end position="247"/>
    </location>
</feature>
<keyword evidence="8" id="KW-1185">Reference proteome</keyword>
<keyword evidence="2 5" id="KW-0812">Transmembrane</keyword>
<evidence type="ECO:0000256" key="2">
    <source>
        <dbReference type="ARBA" id="ARBA00022692"/>
    </source>
</evidence>
<evidence type="ECO:0000256" key="4">
    <source>
        <dbReference type="ARBA" id="ARBA00023136"/>
    </source>
</evidence>
<evidence type="ECO:0000256" key="5">
    <source>
        <dbReference type="SAM" id="Phobius"/>
    </source>
</evidence>
<feature type="transmembrane region" description="Helical" evidence="5">
    <location>
        <begin position="189"/>
        <end position="214"/>
    </location>
</feature>
<dbReference type="Pfam" id="PF04893">
    <property type="entry name" value="Yip1"/>
    <property type="match status" value="1"/>
</dbReference>
<keyword evidence="3 5" id="KW-1133">Transmembrane helix</keyword>
<feature type="transmembrane region" description="Helical" evidence="5">
    <location>
        <begin position="48"/>
        <end position="67"/>
    </location>
</feature>
<evidence type="ECO:0000313" key="8">
    <source>
        <dbReference type="Proteomes" id="UP000195514"/>
    </source>
</evidence>
<dbReference type="InterPro" id="IPR006977">
    <property type="entry name" value="Yip1_dom"/>
</dbReference>
<proteinExistence type="predicted"/>
<feature type="transmembrane region" description="Helical" evidence="5">
    <location>
        <begin position="106"/>
        <end position="131"/>
    </location>
</feature>
<keyword evidence="4 5" id="KW-0472">Membrane</keyword>
<dbReference type="RefSeq" id="WP_087862930.1">
    <property type="nucleotide sequence ID" value="NZ_LT859958.1"/>
</dbReference>
<dbReference type="AlphaFoldDB" id="A0A1Y6K6A8"/>
<accession>A0A1Y6K6A8</accession>